<dbReference type="SMART" id="SM00355">
    <property type="entry name" value="ZnF_C2H2"/>
    <property type="match status" value="4"/>
</dbReference>
<feature type="region of interest" description="Disordered" evidence="9">
    <location>
        <begin position="337"/>
        <end position="377"/>
    </location>
</feature>
<evidence type="ECO:0000256" key="9">
    <source>
        <dbReference type="SAM" id="MobiDB-lite"/>
    </source>
</evidence>
<keyword evidence="3" id="KW-0677">Repeat</keyword>
<dbReference type="InterPro" id="IPR003655">
    <property type="entry name" value="aKRAB"/>
</dbReference>
<dbReference type="PROSITE" id="PS00028">
    <property type="entry name" value="ZINC_FINGER_C2H2_1"/>
    <property type="match status" value="3"/>
</dbReference>
<dbReference type="Gene3D" id="3.30.160.60">
    <property type="entry name" value="Classic Zinc Finger"/>
    <property type="match status" value="4"/>
</dbReference>
<keyword evidence="5" id="KW-0862">Zinc</keyword>
<dbReference type="PANTHER" id="PTHR24381">
    <property type="entry name" value="ZINC FINGER PROTEIN"/>
    <property type="match status" value="1"/>
</dbReference>
<keyword evidence="2" id="KW-0479">Metal-binding</keyword>
<dbReference type="AlphaFoldDB" id="A0A7K6ARB7"/>
<evidence type="ECO:0000256" key="1">
    <source>
        <dbReference type="ARBA" id="ARBA00004123"/>
    </source>
</evidence>
<protein>
    <submittedName>
        <fullName evidence="13">ZN783 protein</fullName>
    </submittedName>
</protein>
<organism evidence="13 14">
    <name type="scientific">Upupa epops</name>
    <name type="common">Eurasian hoopoe</name>
    <dbReference type="NCBI Taxonomy" id="57439"/>
    <lineage>
        <taxon>Eukaryota</taxon>
        <taxon>Metazoa</taxon>
        <taxon>Chordata</taxon>
        <taxon>Craniata</taxon>
        <taxon>Vertebrata</taxon>
        <taxon>Euteleostomi</taxon>
        <taxon>Archelosauria</taxon>
        <taxon>Archosauria</taxon>
        <taxon>Dinosauria</taxon>
        <taxon>Saurischia</taxon>
        <taxon>Theropoda</taxon>
        <taxon>Coelurosauria</taxon>
        <taxon>Aves</taxon>
        <taxon>Neognathae</taxon>
        <taxon>Neoaves</taxon>
        <taxon>Telluraves</taxon>
        <taxon>Coraciimorphae</taxon>
        <taxon>Bucerotiformes</taxon>
        <taxon>Upupidae</taxon>
        <taxon>Upupa</taxon>
    </lineage>
</organism>
<dbReference type="PROSITE" id="PS50157">
    <property type="entry name" value="ZINC_FINGER_C2H2_2"/>
    <property type="match status" value="4"/>
</dbReference>
<dbReference type="FunFam" id="3.30.160.60:FF:000100">
    <property type="entry name" value="Zinc finger 45-like"/>
    <property type="match status" value="1"/>
</dbReference>
<feature type="coiled-coil region" evidence="8">
    <location>
        <begin position="15"/>
        <end position="42"/>
    </location>
</feature>
<dbReference type="PANTHER" id="PTHR24381:SF269">
    <property type="entry name" value="ZINC FINGER PROTEIN 398"/>
    <property type="match status" value="1"/>
</dbReference>
<dbReference type="GO" id="GO:0008270">
    <property type="term" value="F:zinc ion binding"/>
    <property type="evidence" value="ECO:0007669"/>
    <property type="project" value="UniProtKB-KW"/>
</dbReference>
<dbReference type="Pfam" id="PF00096">
    <property type="entry name" value="zf-C2H2"/>
    <property type="match status" value="2"/>
</dbReference>
<reference evidence="13 14" key="1">
    <citation type="submission" date="2019-09" db="EMBL/GenBank/DDBJ databases">
        <title>Bird 10,000 Genomes (B10K) Project - Family phase.</title>
        <authorList>
            <person name="Zhang G."/>
        </authorList>
    </citation>
    <scope>NUCLEOTIDE SEQUENCE [LARGE SCALE GENOMIC DNA]</scope>
    <source>
        <strain evidence="13">B10K-DU-012-37</strain>
    </source>
</reference>
<feature type="compositionally biased region" description="Acidic residues" evidence="9">
    <location>
        <begin position="361"/>
        <end position="375"/>
    </location>
</feature>
<dbReference type="GO" id="GO:0000977">
    <property type="term" value="F:RNA polymerase II transcription regulatory region sequence-specific DNA binding"/>
    <property type="evidence" value="ECO:0007669"/>
    <property type="project" value="TreeGrafter"/>
</dbReference>
<feature type="region of interest" description="Disordered" evidence="9">
    <location>
        <begin position="156"/>
        <end position="215"/>
    </location>
</feature>
<dbReference type="PROSITE" id="PS50806">
    <property type="entry name" value="KRAB_RELATED"/>
    <property type="match status" value="1"/>
</dbReference>
<dbReference type="SUPFAM" id="SSF109640">
    <property type="entry name" value="KRAB domain (Kruppel-associated box)"/>
    <property type="match status" value="1"/>
</dbReference>
<evidence type="ECO:0000256" key="2">
    <source>
        <dbReference type="ARBA" id="ARBA00022723"/>
    </source>
</evidence>
<feature type="domain" description="KRAB" evidence="11">
    <location>
        <begin position="97"/>
        <end position="168"/>
    </location>
</feature>
<feature type="domain" description="C2H2-type" evidence="10">
    <location>
        <begin position="583"/>
        <end position="605"/>
    </location>
</feature>
<dbReference type="InterPro" id="IPR036236">
    <property type="entry name" value="Znf_C2H2_sf"/>
</dbReference>
<keyword evidence="6" id="KW-0539">Nucleus</keyword>
<gene>
    <name evidence="13" type="primary">Znf783</name>
    <name evidence="13" type="ORF">UPUEPO_R02934</name>
</gene>
<dbReference type="Gene3D" id="6.10.140.140">
    <property type="match status" value="1"/>
</dbReference>
<feature type="domain" description="C2H2-type" evidence="10">
    <location>
        <begin position="555"/>
        <end position="582"/>
    </location>
</feature>
<feature type="domain" description="KRAB-related" evidence="12">
    <location>
        <begin position="94"/>
        <end position="159"/>
    </location>
</feature>
<feature type="domain" description="C2H2-type" evidence="10">
    <location>
        <begin position="458"/>
        <end position="485"/>
    </location>
</feature>
<evidence type="ECO:0000259" key="12">
    <source>
        <dbReference type="PROSITE" id="PS50806"/>
    </source>
</evidence>
<dbReference type="Proteomes" id="UP000544127">
    <property type="component" value="Unassembled WGS sequence"/>
</dbReference>
<feature type="compositionally biased region" description="Polar residues" evidence="9">
    <location>
        <begin position="267"/>
        <end position="292"/>
    </location>
</feature>
<proteinExistence type="predicted"/>
<evidence type="ECO:0000256" key="7">
    <source>
        <dbReference type="PROSITE-ProRule" id="PRU00042"/>
    </source>
</evidence>
<evidence type="ECO:0000256" key="6">
    <source>
        <dbReference type="ARBA" id="ARBA00023242"/>
    </source>
</evidence>
<evidence type="ECO:0000256" key="5">
    <source>
        <dbReference type="ARBA" id="ARBA00022833"/>
    </source>
</evidence>
<dbReference type="SUPFAM" id="SSF57667">
    <property type="entry name" value="beta-beta-alpha zinc fingers"/>
    <property type="match status" value="2"/>
</dbReference>
<dbReference type="SMART" id="SM00349">
    <property type="entry name" value="KRAB"/>
    <property type="match status" value="1"/>
</dbReference>
<feature type="region of interest" description="Disordered" evidence="9">
    <location>
        <begin position="530"/>
        <end position="555"/>
    </location>
</feature>
<sequence length="616" mass="70308">TPRRRTVQPVGQRAAVAEAQQLQELQNRTERAERRLLACENLVGELGSNLAALGTLLQDYGHLQKRLDNMENLLKNRNFWILRLPPSSRGEIPKVPLTFDDISVYFNELEWERLERWQKDLYSAVMRGNYEMLVSLDYAVSKPDILCRIERDEELCVPDGRKPPQTRIGGGQELPQTPSRGEDEAPQAPEAMEQEEEALGAGEVSMEEDTSRWQGEEGAAVPVPALLANPMLSVLELNGAVSKPDSLSCIERKQELRIPHRKKAPQTDVTDSQKTPQTDTSAGQKTSQTNVSRDQKSQKTLAKTEKKKVAQREDKVHVAGDRELPIMVMNVMSLNAQKERPDRVDEPKSEVEEDLVRSDVEADFPENESSEEEACPENIEVKKEENEDSAPFLCPSREQAKTRSRKLSKYESSSLMIGNCRRGYVREWSHPCTECGKRFRLKINLIIHQRSHAKEGPYECPTCEISFADKHHLDLHQSIHIKDRAFGAKVWGNVHPELRIRPRRRFNDTSCAGANSVGNRMQTRSAWLSMAKEQPDRGSASSRLPQQQSPKPRGMKCTHCKKILSCSFALQRHLQTHVRERPFCCADCNNRYTRRTHLWRHQKIHNHLPITLQQPP</sequence>
<dbReference type="EMBL" id="VZRI01004364">
    <property type="protein sequence ID" value="NWU92553.1"/>
    <property type="molecule type" value="Genomic_DNA"/>
</dbReference>
<name>A0A7K6ARB7_UPUEP</name>
<dbReference type="Pfam" id="PF01352">
    <property type="entry name" value="KRAB"/>
    <property type="match status" value="1"/>
</dbReference>
<keyword evidence="4 7" id="KW-0863">Zinc-finger</keyword>
<accession>A0A7K6ARB7</accession>
<feature type="domain" description="C2H2-type" evidence="10">
    <location>
        <begin position="430"/>
        <end position="457"/>
    </location>
</feature>
<evidence type="ECO:0000313" key="14">
    <source>
        <dbReference type="Proteomes" id="UP000544127"/>
    </source>
</evidence>
<dbReference type="InterPro" id="IPR001909">
    <property type="entry name" value="KRAB"/>
</dbReference>
<dbReference type="GO" id="GO:0005634">
    <property type="term" value="C:nucleus"/>
    <property type="evidence" value="ECO:0007669"/>
    <property type="project" value="UniProtKB-SubCell"/>
</dbReference>
<evidence type="ECO:0000256" key="8">
    <source>
        <dbReference type="SAM" id="Coils"/>
    </source>
</evidence>
<feature type="compositionally biased region" description="Polar residues" evidence="9">
    <location>
        <begin position="539"/>
        <end position="550"/>
    </location>
</feature>
<keyword evidence="8" id="KW-0175">Coiled coil</keyword>
<feature type="non-terminal residue" evidence="13">
    <location>
        <position position="1"/>
    </location>
</feature>
<keyword evidence="14" id="KW-1185">Reference proteome</keyword>
<evidence type="ECO:0000256" key="4">
    <source>
        <dbReference type="ARBA" id="ARBA00022771"/>
    </source>
</evidence>
<evidence type="ECO:0000256" key="3">
    <source>
        <dbReference type="ARBA" id="ARBA00022737"/>
    </source>
</evidence>
<comment type="subcellular location">
    <subcellularLocation>
        <location evidence="1">Nucleus</location>
    </subcellularLocation>
</comment>
<dbReference type="InterPro" id="IPR036051">
    <property type="entry name" value="KRAB_dom_sf"/>
</dbReference>
<evidence type="ECO:0000259" key="10">
    <source>
        <dbReference type="PROSITE" id="PS50157"/>
    </source>
</evidence>
<feature type="compositionally biased region" description="Basic and acidic residues" evidence="9">
    <location>
        <begin position="293"/>
        <end position="318"/>
    </location>
</feature>
<feature type="region of interest" description="Disordered" evidence="9">
    <location>
        <begin position="253"/>
        <end position="318"/>
    </location>
</feature>
<evidence type="ECO:0000313" key="13">
    <source>
        <dbReference type="EMBL" id="NWU92553.1"/>
    </source>
</evidence>
<dbReference type="InterPro" id="IPR013087">
    <property type="entry name" value="Znf_C2H2_type"/>
</dbReference>
<comment type="caution">
    <text evidence="13">The sequence shown here is derived from an EMBL/GenBank/DDBJ whole genome shotgun (WGS) entry which is preliminary data.</text>
</comment>
<feature type="compositionally biased region" description="Basic and acidic residues" evidence="9">
    <location>
        <begin position="337"/>
        <end position="360"/>
    </location>
</feature>
<dbReference type="FunFam" id="3.30.160.60:FF:000145">
    <property type="entry name" value="Zinc finger protein 574"/>
    <property type="match status" value="1"/>
</dbReference>
<dbReference type="GO" id="GO:0000981">
    <property type="term" value="F:DNA-binding transcription factor activity, RNA polymerase II-specific"/>
    <property type="evidence" value="ECO:0007669"/>
    <property type="project" value="TreeGrafter"/>
</dbReference>
<feature type="non-terminal residue" evidence="13">
    <location>
        <position position="616"/>
    </location>
</feature>
<dbReference type="PROSITE" id="PS50805">
    <property type="entry name" value="KRAB"/>
    <property type="match status" value="1"/>
</dbReference>
<evidence type="ECO:0000259" key="11">
    <source>
        <dbReference type="PROSITE" id="PS50805"/>
    </source>
</evidence>
<dbReference type="OrthoDB" id="8922241at2759"/>
<dbReference type="CDD" id="cd07765">
    <property type="entry name" value="KRAB_A-box"/>
    <property type="match status" value="1"/>
</dbReference>